<dbReference type="RefSeq" id="YP_009226635.1">
    <property type="nucleotide sequence ID" value="NC_029118.1"/>
</dbReference>
<dbReference type="GeneID" id="26797773"/>
<organism evidence="1 2">
    <name type="scientific">Lactococcus phage GE1</name>
    <dbReference type="NCBI Taxonomy" id="1698369"/>
    <lineage>
        <taxon>Viruses</taxon>
        <taxon>Duplodnaviria</taxon>
        <taxon>Heunggongvirae</taxon>
        <taxon>Uroviricota</taxon>
        <taxon>Caudoviricetes</taxon>
        <taxon>Chertseyvirus</taxon>
        <taxon>Chertseyvirus GE1</taxon>
    </lineage>
</organism>
<evidence type="ECO:0000313" key="2">
    <source>
        <dbReference type="Proteomes" id="UP000204630"/>
    </source>
</evidence>
<proteinExistence type="predicted"/>
<evidence type="ECO:0000313" key="1">
    <source>
        <dbReference type="EMBL" id="ALA06961.1"/>
    </source>
</evidence>
<dbReference type="Proteomes" id="UP000204630">
    <property type="component" value="Segment"/>
</dbReference>
<protein>
    <submittedName>
        <fullName evidence="1">Uncharacterized protein</fullName>
    </submittedName>
</protein>
<dbReference type="EMBL" id="KT339177">
    <property type="protein sequence ID" value="ALA06961.1"/>
    <property type="molecule type" value="Genomic_DNA"/>
</dbReference>
<dbReference type="KEGG" id="vg:26797773"/>
<reference evidence="1 2" key="1">
    <citation type="journal article" date="2015" name="Appl. Environ. Microbiol.">
        <title>A virulent phage infecting Lactococcus garvieae, with homology to Lactococcus lactis phages.</title>
        <authorList>
            <person name="Eraclio G."/>
            <person name="Tremblay D.M."/>
            <person name="Lacelle-Cote A."/>
            <person name="Labrie S.J."/>
            <person name="Fortina M.G."/>
            <person name="Moineau S."/>
        </authorList>
    </citation>
    <scope>NUCLEOTIDE SEQUENCE [LARGE SCALE GENOMIC DNA]</scope>
</reference>
<name>A0A0N9BAT2_9CAUD</name>
<keyword evidence="2" id="KW-1185">Reference proteome</keyword>
<sequence>MILKDAVYMTAMLSPTEEFDINMENSLDLVNHMAGTEYTLDMDIKDLKHSHRIIDFIAIDIKRNMSIFEAIGTAASNVQMARDNKLVALEALFNTEEV</sequence>
<accession>A0A0N9BAT2</accession>